<accession>A0A0L6UN23</accession>
<evidence type="ECO:0000313" key="1">
    <source>
        <dbReference type="EMBL" id="KNZ49672.1"/>
    </source>
</evidence>
<organism evidence="1 2">
    <name type="scientific">Puccinia sorghi</name>
    <dbReference type="NCBI Taxonomy" id="27349"/>
    <lineage>
        <taxon>Eukaryota</taxon>
        <taxon>Fungi</taxon>
        <taxon>Dikarya</taxon>
        <taxon>Basidiomycota</taxon>
        <taxon>Pucciniomycotina</taxon>
        <taxon>Pucciniomycetes</taxon>
        <taxon>Pucciniales</taxon>
        <taxon>Pucciniaceae</taxon>
        <taxon>Puccinia</taxon>
    </lineage>
</organism>
<evidence type="ECO:0000313" key="2">
    <source>
        <dbReference type="Proteomes" id="UP000037035"/>
    </source>
</evidence>
<name>A0A0L6UN23_9BASI</name>
<comment type="caution">
    <text evidence="1">The sequence shown here is derived from an EMBL/GenBank/DDBJ whole genome shotgun (WGS) entry which is preliminary data.</text>
</comment>
<dbReference type="VEuPathDB" id="FungiDB:VP01_4865g2"/>
<proteinExistence type="predicted"/>
<dbReference type="Proteomes" id="UP000037035">
    <property type="component" value="Unassembled WGS sequence"/>
</dbReference>
<dbReference type="AlphaFoldDB" id="A0A0L6UN23"/>
<protein>
    <submittedName>
        <fullName evidence="1">Uncharacterized protein</fullName>
    </submittedName>
</protein>
<keyword evidence="2" id="KW-1185">Reference proteome</keyword>
<reference evidence="1 2" key="1">
    <citation type="submission" date="2015-08" db="EMBL/GenBank/DDBJ databases">
        <title>Next Generation Sequencing and Analysis of the Genome of Puccinia sorghi L Schw, the Causal Agent of Maize Common Rust.</title>
        <authorList>
            <person name="Rochi L."/>
            <person name="Burguener G."/>
            <person name="Darino M."/>
            <person name="Turjanski A."/>
            <person name="Kreff E."/>
            <person name="Dieguez M.J."/>
            <person name="Sacco F."/>
        </authorList>
    </citation>
    <scope>NUCLEOTIDE SEQUENCE [LARGE SCALE GENOMIC DNA]</scope>
    <source>
        <strain evidence="1 2">RO10H11247</strain>
    </source>
</reference>
<gene>
    <name evidence="1" type="ORF">VP01_4865g2</name>
</gene>
<dbReference type="OrthoDB" id="1915076at2759"/>
<sequence length="69" mass="7772">MHESGWNKKPCGISHWMSIQTTGHLLVELYNRPVFYFSISWIKSFLPSSPAPMASSNKHLAFCCIEDGG</sequence>
<dbReference type="EMBL" id="LAVV01010015">
    <property type="protein sequence ID" value="KNZ49672.1"/>
    <property type="molecule type" value="Genomic_DNA"/>
</dbReference>